<evidence type="ECO:0000313" key="3">
    <source>
        <dbReference type="Proteomes" id="UP001597249"/>
    </source>
</evidence>
<comment type="caution">
    <text evidence="2">The sequence shown here is derived from an EMBL/GenBank/DDBJ whole genome shotgun (WGS) entry which is preliminary data.</text>
</comment>
<keyword evidence="3" id="KW-1185">Reference proteome</keyword>
<protein>
    <submittedName>
        <fullName evidence="2">Uncharacterized protein</fullName>
    </submittedName>
</protein>
<evidence type="ECO:0000313" key="2">
    <source>
        <dbReference type="EMBL" id="MFD1393371.1"/>
    </source>
</evidence>
<name>A0ABW4B9H1_9LACO</name>
<keyword evidence="1" id="KW-1133">Transmembrane helix</keyword>
<dbReference type="EMBL" id="JBHTMO010000022">
    <property type="protein sequence ID" value="MFD1393371.1"/>
    <property type="molecule type" value="Genomic_DNA"/>
</dbReference>
<keyword evidence="1" id="KW-0812">Transmembrane</keyword>
<feature type="transmembrane region" description="Helical" evidence="1">
    <location>
        <begin position="35"/>
        <end position="51"/>
    </location>
</feature>
<evidence type="ECO:0000256" key="1">
    <source>
        <dbReference type="SAM" id="Phobius"/>
    </source>
</evidence>
<organism evidence="2 3">
    <name type="scientific">Lacticaseibacillus jixianensis</name>
    <dbReference type="NCBI Taxonomy" id="2486012"/>
    <lineage>
        <taxon>Bacteria</taxon>
        <taxon>Bacillati</taxon>
        <taxon>Bacillota</taxon>
        <taxon>Bacilli</taxon>
        <taxon>Lactobacillales</taxon>
        <taxon>Lactobacillaceae</taxon>
        <taxon>Lacticaseibacillus</taxon>
    </lineage>
</organism>
<sequence length="118" mass="13086">MSLTKWRLLYAALMLATLLVMLVVAQAVGGNTTRLGMVLWALWVLISGGYNKQRMRILNDKLDALWRLADQKGLTAADLKAFAPQYGTLDIKMTRPGRRQFYPAMKAIDAMLAGATQA</sequence>
<dbReference type="RefSeq" id="WP_125586050.1">
    <property type="nucleotide sequence ID" value="NZ_JBHTMO010000022.1"/>
</dbReference>
<dbReference type="Proteomes" id="UP001597249">
    <property type="component" value="Unassembled WGS sequence"/>
</dbReference>
<accession>A0ABW4B9H1</accession>
<reference evidence="3" key="1">
    <citation type="journal article" date="2019" name="Int. J. Syst. Evol. Microbiol.">
        <title>The Global Catalogue of Microorganisms (GCM) 10K type strain sequencing project: providing services to taxonomists for standard genome sequencing and annotation.</title>
        <authorList>
            <consortium name="The Broad Institute Genomics Platform"/>
            <consortium name="The Broad Institute Genome Sequencing Center for Infectious Disease"/>
            <person name="Wu L."/>
            <person name="Ma J."/>
        </authorList>
    </citation>
    <scope>NUCLEOTIDE SEQUENCE [LARGE SCALE GENOMIC DNA]</scope>
    <source>
        <strain evidence="3">CCM 8911</strain>
    </source>
</reference>
<keyword evidence="1" id="KW-0472">Membrane</keyword>
<gene>
    <name evidence="2" type="ORF">ACFQ3L_07270</name>
</gene>
<proteinExistence type="predicted"/>